<proteinExistence type="inferred from homology"/>
<dbReference type="InterPro" id="IPR018936">
    <property type="entry name" value="PI3/4_kinase_CS"/>
</dbReference>
<dbReference type="PROSITE" id="PS50290">
    <property type="entry name" value="PI3_4_KINASE_3"/>
    <property type="match status" value="1"/>
</dbReference>
<dbReference type="EC" id="2.7.1.67" evidence="6"/>
<dbReference type="EMBL" id="CP056072">
    <property type="protein sequence ID" value="UKK02602.1"/>
    <property type="molecule type" value="Genomic_DNA"/>
</dbReference>
<feature type="compositionally biased region" description="Basic and acidic residues" evidence="4">
    <location>
        <begin position="834"/>
        <end position="847"/>
    </location>
</feature>
<sequence>MTSTKIAISYVKYRESLLNHYSESRNVHFFQQFDYALTPLVLKPEPILENVEEPLCVNNLYDPDELTVSKFMQTFKADEFNGLELVFSHLINVLFLSKLGCSVKLNVNVYKVILGYFGPMPNDRLRVSTKYKFNVKLKRNKRIFSVRRCSLSKSRRYAFSSIFKLLNSCLYIKRSVMGIKIHLKDVLKVIHYVLLYRKADREWETTEIMGSQSNYGYVSLSHLLSNILCNGNLKPDLFVSSASRWRRFDAEYFREVTVTLLIANALNLNGYAREIYSDFKSNLNNSFNENWSEHCSNNRNRLNGSLDYIRKLYAAMNEESPLRKEEPSYKFGHPIKYMPKNLMLDGRYNLEFLRYMLYVVKGLLRDGSRISILTIIEMVVHYFTHSTIKVGFLKCATPYKCLVCTSVFTEVYISLLDVLEGLRSLTYSYSHLFLVRMLIKNEIERIKTSFFGSYTDDLSNFLYDYKYQQDEKTYLERSLRKSHYPPRFSQFLRFRVISRMLKACLSWNVNIFIKENSVSTSSKCSWYLKLLMCVDMHVNKVDASSAINKSLSTSTYMHLDQLNNNPPRSGTYRPVYCGNNVLTDEMEILYNLYVNKPSIHQYLSTFTLSDELNVIQRTQACLVLSKNLNYVEAVLEQLVQCLVIDPGDRIINLLYTALDNHKIRNKILYNLACLIHSNISTATNHKINAFIKFIFVSLPDDVKSLYTNQILLHGKLLELTMNLADLPMSKRYDELSKKILEISQTINEECNLYLYEEFNSSFMGNQMNNGANVSITSAKDDASTTSTSKISTSGSGCDSIDLSGNGDRNPSNNVNGASNTSVDNSASKVSNTSDHNDTTAKVDMESDSCKSNKMECDQIVGIDVNSVKILHSATRVPFMLTYKLKSGKERTYIYKMKDDLRQDSLVIQIKRFMLGIFESHDLRVFLRPFLVIPYSSVLGEIFSNGTINEVSPRIHLPRKEFEIGGIVGFIPNTMSRHNIGKESCVSIKHYFLKRFGHELSPNYIRAVDNFITSLAGYALLSFLLQVKDRHNGNLLFTTSGHIIHIDFGFILGASPAKDLQFELAPFKFTQEMVEFMGGYNSDNFKKFIDLLINSYFALRTHSNLVLTLVQLLQYSNIPCFRKSTLIKLKRRLRLNDTPSDAKSYILRKIFYALHSKTTKLYDVVQNYQQGIEH</sequence>
<comment type="similarity">
    <text evidence="1">Belongs to the PI3/PI4-kinase family. Type III PI4K subfamily.</text>
</comment>
<dbReference type="Proteomes" id="UP000244811">
    <property type="component" value="Chromosome 4"/>
</dbReference>
<dbReference type="Pfam" id="PF00454">
    <property type="entry name" value="PI3_PI4_kinase"/>
    <property type="match status" value="1"/>
</dbReference>
<dbReference type="GO" id="GO:0005886">
    <property type="term" value="C:plasma membrane"/>
    <property type="evidence" value="ECO:0007669"/>
    <property type="project" value="TreeGrafter"/>
</dbReference>
<dbReference type="InterPro" id="IPR036940">
    <property type="entry name" value="PI3/4_kinase_cat_sf"/>
</dbReference>
<accession>A0A976QV55</accession>
<evidence type="ECO:0000256" key="2">
    <source>
        <dbReference type="ARBA" id="ARBA00022679"/>
    </source>
</evidence>
<feature type="compositionally biased region" description="Low complexity" evidence="4">
    <location>
        <begin position="783"/>
        <end position="796"/>
    </location>
</feature>
<dbReference type="GO" id="GO:0004430">
    <property type="term" value="F:1-phosphatidylinositol 4-kinase activity"/>
    <property type="evidence" value="ECO:0007669"/>
    <property type="project" value="UniProtKB-EC"/>
</dbReference>
<dbReference type="Gene3D" id="3.30.1010.10">
    <property type="entry name" value="Phosphatidylinositol 3-kinase Catalytic Subunit, Chain A, domain 4"/>
    <property type="match status" value="1"/>
</dbReference>
<dbReference type="SMART" id="SM00146">
    <property type="entry name" value="PI3Kc"/>
    <property type="match status" value="1"/>
</dbReference>
<dbReference type="GO" id="GO:0005737">
    <property type="term" value="C:cytoplasm"/>
    <property type="evidence" value="ECO:0007669"/>
    <property type="project" value="TreeGrafter"/>
</dbReference>
<dbReference type="PROSITE" id="PS00916">
    <property type="entry name" value="PI3_4_KINASE_2"/>
    <property type="match status" value="1"/>
</dbReference>
<dbReference type="PANTHER" id="PTHR10048:SF15">
    <property type="entry name" value="PHOSPHATIDYLINOSITOL 4-KINASE ALPHA"/>
    <property type="match status" value="1"/>
</dbReference>
<feature type="region of interest" description="Disordered" evidence="4">
    <location>
        <begin position="783"/>
        <end position="847"/>
    </location>
</feature>
<evidence type="ECO:0000256" key="3">
    <source>
        <dbReference type="ARBA" id="ARBA00022777"/>
    </source>
</evidence>
<dbReference type="InterPro" id="IPR015433">
    <property type="entry name" value="PI3/4_kinase"/>
</dbReference>
<dbReference type="GO" id="GO:0046854">
    <property type="term" value="P:phosphatidylinositol phosphate biosynthetic process"/>
    <property type="evidence" value="ECO:0007669"/>
    <property type="project" value="InterPro"/>
</dbReference>
<evidence type="ECO:0000256" key="1">
    <source>
        <dbReference type="ARBA" id="ARBA00006209"/>
    </source>
</evidence>
<evidence type="ECO:0000313" key="6">
    <source>
        <dbReference type="EMBL" id="UKK02602.1"/>
    </source>
</evidence>
<evidence type="ECO:0000259" key="5">
    <source>
        <dbReference type="PROSITE" id="PS50290"/>
    </source>
</evidence>
<dbReference type="Gene3D" id="1.10.1070.11">
    <property type="entry name" value="Phosphatidylinositol 3-/4-kinase, catalytic domain"/>
    <property type="match status" value="1"/>
</dbReference>
<evidence type="ECO:0000313" key="7">
    <source>
        <dbReference type="Proteomes" id="UP000244811"/>
    </source>
</evidence>
<dbReference type="AlphaFoldDB" id="A0A976QV55"/>
<keyword evidence="3" id="KW-0418">Kinase</keyword>
<dbReference type="InterPro" id="IPR000403">
    <property type="entry name" value="PI3/4_kinase_cat_dom"/>
</dbReference>
<gene>
    <name evidence="6" type="ORF">MACK_002695</name>
</gene>
<protein>
    <submittedName>
        <fullName evidence="6">1-phosphatidylinositol 4-kinase</fullName>
        <ecNumber evidence="6">2.7.1.67</ecNumber>
    </submittedName>
</protein>
<organism evidence="6 7">
    <name type="scientific">Theileria orientalis</name>
    <dbReference type="NCBI Taxonomy" id="68886"/>
    <lineage>
        <taxon>Eukaryota</taxon>
        <taxon>Sar</taxon>
        <taxon>Alveolata</taxon>
        <taxon>Apicomplexa</taxon>
        <taxon>Aconoidasida</taxon>
        <taxon>Piroplasmida</taxon>
        <taxon>Theileriidae</taxon>
        <taxon>Theileria</taxon>
    </lineage>
</organism>
<dbReference type="InterPro" id="IPR011009">
    <property type="entry name" value="Kinase-like_dom_sf"/>
</dbReference>
<keyword evidence="2 6" id="KW-0808">Transferase</keyword>
<evidence type="ECO:0000256" key="4">
    <source>
        <dbReference type="SAM" id="MobiDB-lite"/>
    </source>
</evidence>
<dbReference type="SUPFAM" id="SSF56112">
    <property type="entry name" value="Protein kinase-like (PK-like)"/>
    <property type="match status" value="1"/>
</dbReference>
<dbReference type="GO" id="GO:0048015">
    <property type="term" value="P:phosphatidylinositol-mediated signaling"/>
    <property type="evidence" value="ECO:0007669"/>
    <property type="project" value="TreeGrafter"/>
</dbReference>
<feature type="domain" description="PI3K/PI4K catalytic" evidence="5">
    <location>
        <begin position="863"/>
        <end position="1157"/>
    </location>
</feature>
<feature type="compositionally biased region" description="Polar residues" evidence="4">
    <location>
        <begin position="806"/>
        <end position="833"/>
    </location>
</feature>
<name>A0A976QV55_THEOR</name>
<reference evidence="6" key="1">
    <citation type="submission" date="2022-07" db="EMBL/GenBank/DDBJ databases">
        <title>Evaluation of T. orientalis genome assembly methods using nanopore sequencing and analysis of variation between genomes.</title>
        <authorList>
            <person name="Yam J."/>
            <person name="Micallef M.L."/>
            <person name="Liu M."/>
            <person name="Djordjevic S.P."/>
            <person name="Bogema D.R."/>
            <person name="Jenkins C."/>
        </authorList>
    </citation>
    <scope>NUCLEOTIDE SEQUENCE</scope>
    <source>
        <strain evidence="6">Goon Nure</strain>
    </source>
</reference>
<dbReference type="PANTHER" id="PTHR10048">
    <property type="entry name" value="PHOSPHATIDYLINOSITOL KINASE"/>
    <property type="match status" value="1"/>
</dbReference>